<organism evidence="1 2">
    <name type="scientific">Dermacentor silvarum</name>
    <name type="common">Tick</name>
    <dbReference type="NCBI Taxonomy" id="543639"/>
    <lineage>
        <taxon>Eukaryota</taxon>
        <taxon>Metazoa</taxon>
        <taxon>Ecdysozoa</taxon>
        <taxon>Arthropoda</taxon>
        <taxon>Chelicerata</taxon>
        <taxon>Arachnida</taxon>
        <taxon>Acari</taxon>
        <taxon>Parasitiformes</taxon>
        <taxon>Ixodida</taxon>
        <taxon>Ixodoidea</taxon>
        <taxon>Ixodidae</taxon>
        <taxon>Rhipicephalinae</taxon>
        <taxon>Dermacentor</taxon>
    </lineage>
</organism>
<evidence type="ECO:0000313" key="1">
    <source>
        <dbReference type="EMBL" id="KAH7953406.1"/>
    </source>
</evidence>
<comment type="caution">
    <text evidence="1">The sequence shown here is derived from an EMBL/GenBank/DDBJ whole genome shotgun (WGS) entry which is preliminary data.</text>
</comment>
<sequence length="82" mass="8918">MTKHKAPKEETANVGSSHCPFKRPLFASLLSEFNIPKSGPHKLKVGSAYIVSPLNKLALPMSSPRSLATSCWKCTMSTPIHP</sequence>
<evidence type="ECO:0000313" key="2">
    <source>
        <dbReference type="Proteomes" id="UP000821865"/>
    </source>
</evidence>
<proteinExistence type="predicted"/>
<dbReference type="EMBL" id="CM023473">
    <property type="protein sequence ID" value="KAH7953406.1"/>
    <property type="molecule type" value="Genomic_DNA"/>
</dbReference>
<reference evidence="1" key="1">
    <citation type="submission" date="2020-05" db="EMBL/GenBank/DDBJ databases">
        <title>Large-scale comparative analyses of tick genomes elucidate their genetic diversity and vector capacities.</title>
        <authorList>
            <person name="Jia N."/>
            <person name="Wang J."/>
            <person name="Shi W."/>
            <person name="Du L."/>
            <person name="Sun Y."/>
            <person name="Zhan W."/>
            <person name="Jiang J."/>
            <person name="Wang Q."/>
            <person name="Zhang B."/>
            <person name="Ji P."/>
            <person name="Sakyi L.B."/>
            <person name="Cui X."/>
            <person name="Yuan T."/>
            <person name="Jiang B."/>
            <person name="Yang W."/>
            <person name="Lam T.T.-Y."/>
            <person name="Chang Q."/>
            <person name="Ding S."/>
            <person name="Wang X."/>
            <person name="Zhu J."/>
            <person name="Ruan X."/>
            <person name="Zhao L."/>
            <person name="Wei J."/>
            <person name="Que T."/>
            <person name="Du C."/>
            <person name="Cheng J."/>
            <person name="Dai P."/>
            <person name="Han X."/>
            <person name="Huang E."/>
            <person name="Gao Y."/>
            <person name="Liu J."/>
            <person name="Shao H."/>
            <person name="Ye R."/>
            <person name="Li L."/>
            <person name="Wei W."/>
            <person name="Wang X."/>
            <person name="Wang C."/>
            <person name="Yang T."/>
            <person name="Huo Q."/>
            <person name="Li W."/>
            <person name="Guo W."/>
            <person name="Chen H."/>
            <person name="Zhou L."/>
            <person name="Ni X."/>
            <person name="Tian J."/>
            <person name="Zhou Y."/>
            <person name="Sheng Y."/>
            <person name="Liu T."/>
            <person name="Pan Y."/>
            <person name="Xia L."/>
            <person name="Li J."/>
            <person name="Zhao F."/>
            <person name="Cao W."/>
        </authorList>
    </citation>
    <scope>NUCLEOTIDE SEQUENCE</scope>
    <source>
        <strain evidence="1">Dsil-2018</strain>
    </source>
</reference>
<gene>
    <name evidence="1" type="ORF">HPB49_007826</name>
</gene>
<name>A0ACB8CWA1_DERSI</name>
<protein>
    <submittedName>
        <fullName evidence="1">Uncharacterized protein</fullName>
    </submittedName>
</protein>
<accession>A0ACB8CWA1</accession>
<dbReference type="Proteomes" id="UP000821865">
    <property type="component" value="Chromosome 4"/>
</dbReference>
<keyword evidence="2" id="KW-1185">Reference proteome</keyword>